<feature type="transmembrane region" description="Helical" evidence="7">
    <location>
        <begin position="73"/>
        <end position="91"/>
    </location>
</feature>
<keyword evidence="6 7" id="KW-0472">Membrane</keyword>
<keyword evidence="3" id="KW-1003">Cell membrane</keyword>
<feature type="transmembrane region" description="Helical" evidence="7">
    <location>
        <begin position="131"/>
        <end position="152"/>
    </location>
</feature>
<comment type="similarity">
    <text evidence="2">Belongs to the UPF0324 family.</text>
</comment>
<keyword evidence="4 7" id="KW-0812">Transmembrane</keyword>
<feature type="transmembrane region" description="Helical" evidence="7">
    <location>
        <begin position="286"/>
        <end position="307"/>
    </location>
</feature>
<dbReference type="EMBL" id="QGTT01000005">
    <property type="protein sequence ID" value="PWW13680.1"/>
    <property type="molecule type" value="Genomic_DNA"/>
</dbReference>
<evidence type="ECO:0000256" key="4">
    <source>
        <dbReference type="ARBA" id="ARBA00022692"/>
    </source>
</evidence>
<comment type="subcellular location">
    <subcellularLocation>
        <location evidence="1">Cell membrane</location>
        <topology evidence="1">Multi-pass membrane protein</topology>
    </subcellularLocation>
</comment>
<feature type="transmembrane region" description="Helical" evidence="7">
    <location>
        <begin position="103"/>
        <end position="124"/>
    </location>
</feature>
<accession>A0A317Q9G8</accession>
<evidence type="ECO:0000313" key="8">
    <source>
        <dbReference type="EMBL" id="PWW13680.1"/>
    </source>
</evidence>
<feature type="transmembrane region" description="Helical" evidence="7">
    <location>
        <begin position="42"/>
        <end position="61"/>
    </location>
</feature>
<protein>
    <submittedName>
        <fullName evidence="8">Putative integral membrane protein (TIGR00698 family)</fullName>
    </submittedName>
</protein>
<dbReference type="GO" id="GO:0005886">
    <property type="term" value="C:plasma membrane"/>
    <property type="evidence" value="ECO:0007669"/>
    <property type="project" value="UniProtKB-SubCell"/>
</dbReference>
<dbReference type="InterPro" id="IPR018383">
    <property type="entry name" value="UPF0324_pro"/>
</dbReference>
<dbReference type="PANTHER" id="PTHR30106">
    <property type="entry name" value="INNER MEMBRANE PROTEIN YEIH-RELATED"/>
    <property type="match status" value="1"/>
</dbReference>
<comment type="caution">
    <text evidence="8">The sequence shown here is derived from an EMBL/GenBank/DDBJ whole genome shotgun (WGS) entry which is preliminary data.</text>
</comment>
<evidence type="ECO:0000256" key="5">
    <source>
        <dbReference type="ARBA" id="ARBA00022989"/>
    </source>
</evidence>
<evidence type="ECO:0000256" key="2">
    <source>
        <dbReference type="ARBA" id="ARBA00007977"/>
    </source>
</evidence>
<evidence type="ECO:0000256" key="6">
    <source>
        <dbReference type="ARBA" id="ARBA00023136"/>
    </source>
</evidence>
<dbReference type="AlphaFoldDB" id="A0A317Q9G8"/>
<feature type="transmembrane region" description="Helical" evidence="7">
    <location>
        <begin position="261"/>
        <end position="279"/>
    </location>
</feature>
<evidence type="ECO:0000313" key="9">
    <source>
        <dbReference type="Proteomes" id="UP000246964"/>
    </source>
</evidence>
<feature type="transmembrane region" description="Helical" evidence="7">
    <location>
        <begin position="197"/>
        <end position="214"/>
    </location>
</feature>
<evidence type="ECO:0000256" key="3">
    <source>
        <dbReference type="ARBA" id="ARBA00022475"/>
    </source>
</evidence>
<evidence type="ECO:0000256" key="1">
    <source>
        <dbReference type="ARBA" id="ARBA00004651"/>
    </source>
</evidence>
<dbReference type="Proteomes" id="UP000246964">
    <property type="component" value="Unassembled WGS sequence"/>
</dbReference>
<organism evidence="8 9">
    <name type="scientific">Pseudidiomarina maritima</name>
    <dbReference type="NCBI Taxonomy" id="519453"/>
    <lineage>
        <taxon>Bacteria</taxon>
        <taxon>Pseudomonadati</taxon>
        <taxon>Pseudomonadota</taxon>
        <taxon>Gammaproteobacteria</taxon>
        <taxon>Alteromonadales</taxon>
        <taxon>Idiomarinaceae</taxon>
        <taxon>Pseudidiomarina</taxon>
    </lineage>
</organism>
<feature type="transmembrane region" description="Helical" evidence="7">
    <location>
        <begin position="226"/>
        <end position="245"/>
    </location>
</feature>
<dbReference type="Pfam" id="PF03601">
    <property type="entry name" value="Cons_hypoth698"/>
    <property type="match status" value="1"/>
</dbReference>
<name>A0A317Q9G8_9GAMM</name>
<proteinExistence type="inferred from homology"/>
<keyword evidence="5 7" id="KW-1133">Transmembrane helix</keyword>
<dbReference type="RefSeq" id="WP_110075663.1">
    <property type="nucleotide sequence ID" value="NZ_QGTT01000005.1"/>
</dbReference>
<sequence length="309" mass="32508">MQVAIFWLLLLSCLTPWMSAPVALVMGFVATALGLHPGPVAIASWVKQLLGIAIVAMGFGVQLQAAVSLTGSYLGLIVASIVLTLVAAWLLGRAFRVHPTTSYLIGSGTAICGGSAIAAIGPAIHAKADQLALAMATVFTLNAVALVVFPLIGHALDLDQHTFGVWAAIAIHDTSSVVGAAQAYGNEALQVATTLKLARALWIVPLALLSAWWYQRMQPNAGRVKVSLPWFIVGYVLAMLVHYVWPQFTPAYDLLFHGGKQLLVVCLFLIGASMSWAKLKAAGGAALLLAVLLWLLIGAGSLAWLLLAS</sequence>
<reference evidence="8 9" key="1">
    <citation type="submission" date="2018-05" db="EMBL/GenBank/DDBJ databases">
        <title>Freshwater and sediment microbial communities from various areas in North America, analyzing microbe dynamics in response to fracking.</title>
        <authorList>
            <person name="Lamendella R."/>
        </authorList>
    </citation>
    <scope>NUCLEOTIDE SEQUENCE [LARGE SCALE GENOMIC DNA]</scope>
    <source>
        <strain evidence="8 9">125B1</strain>
    </source>
</reference>
<evidence type="ECO:0000256" key="7">
    <source>
        <dbReference type="SAM" id="Phobius"/>
    </source>
</evidence>
<gene>
    <name evidence="8" type="ORF">DET45_10525</name>
</gene>
<keyword evidence="9" id="KW-1185">Reference proteome</keyword>
<dbReference type="PANTHER" id="PTHR30106:SF1">
    <property type="entry name" value="UPF0324 MEMBRANE PROTEIN FN0533"/>
    <property type="match status" value="1"/>
</dbReference>
<dbReference type="OrthoDB" id="5393513at2"/>